<feature type="compositionally biased region" description="Basic and acidic residues" evidence="8">
    <location>
        <begin position="68"/>
        <end position="79"/>
    </location>
</feature>
<feature type="compositionally biased region" description="Polar residues" evidence="8">
    <location>
        <begin position="760"/>
        <end position="772"/>
    </location>
</feature>
<evidence type="ECO:0000256" key="6">
    <source>
        <dbReference type="ARBA" id="ARBA00022691"/>
    </source>
</evidence>
<dbReference type="EMBL" id="JAZHXJ010000129">
    <property type="protein sequence ID" value="KAL1873056.1"/>
    <property type="molecule type" value="Genomic_DNA"/>
</dbReference>
<feature type="compositionally biased region" description="Polar residues" evidence="8">
    <location>
        <begin position="91"/>
        <end position="108"/>
    </location>
</feature>
<feature type="compositionally biased region" description="Low complexity" evidence="8">
    <location>
        <begin position="25"/>
        <end position="37"/>
    </location>
</feature>
<feature type="region of interest" description="Disordered" evidence="8">
    <location>
        <begin position="374"/>
        <end position="437"/>
    </location>
</feature>
<evidence type="ECO:0000256" key="8">
    <source>
        <dbReference type="SAM" id="MobiDB-lite"/>
    </source>
</evidence>
<dbReference type="InterPro" id="IPR006560">
    <property type="entry name" value="AWS_dom"/>
</dbReference>
<dbReference type="SMART" id="SM00317">
    <property type="entry name" value="SET"/>
    <property type="match status" value="1"/>
</dbReference>
<feature type="compositionally biased region" description="Basic and acidic residues" evidence="8">
    <location>
        <begin position="779"/>
        <end position="793"/>
    </location>
</feature>
<comment type="subcellular location">
    <subcellularLocation>
        <location evidence="2">Chromosome</location>
    </subcellularLocation>
    <subcellularLocation>
        <location evidence="1">Nucleus</location>
    </subcellularLocation>
</comment>
<evidence type="ECO:0008006" key="14">
    <source>
        <dbReference type="Google" id="ProtNLM"/>
    </source>
</evidence>
<feature type="compositionally biased region" description="Basic and acidic residues" evidence="8">
    <location>
        <begin position="374"/>
        <end position="392"/>
    </location>
</feature>
<evidence type="ECO:0000256" key="3">
    <source>
        <dbReference type="ARBA" id="ARBA00022454"/>
    </source>
</evidence>
<evidence type="ECO:0000256" key="1">
    <source>
        <dbReference type="ARBA" id="ARBA00004123"/>
    </source>
</evidence>
<name>A0ABR3XBD9_9PEZI</name>
<feature type="compositionally biased region" description="Low complexity" evidence="8">
    <location>
        <begin position="191"/>
        <end position="201"/>
    </location>
</feature>
<evidence type="ECO:0000256" key="7">
    <source>
        <dbReference type="ARBA" id="ARBA00023242"/>
    </source>
</evidence>
<organism evidence="12 13">
    <name type="scientific">Phialemonium thermophilum</name>
    <dbReference type="NCBI Taxonomy" id="223376"/>
    <lineage>
        <taxon>Eukaryota</taxon>
        <taxon>Fungi</taxon>
        <taxon>Dikarya</taxon>
        <taxon>Ascomycota</taxon>
        <taxon>Pezizomycotina</taxon>
        <taxon>Sordariomycetes</taxon>
        <taxon>Sordariomycetidae</taxon>
        <taxon>Cephalothecales</taxon>
        <taxon>Cephalothecaceae</taxon>
        <taxon>Phialemonium</taxon>
    </lineage>
</organism>
<feature type="region of interest" description="Disordered" evidence="8">
    <location>
        <begin position="272"/>
        <end position="314"/>
    </location>
</feature>
<feature type="domain" description="SET" evidence="9">
    <location>
        <begin position="606"/>
        <end position="722"/>
    </location>
</feature>
<feature type="domain" description="AWS" evidence="11">
    <location>
        <begin position="548"/>
        <end position="595"/>
    </location>
</feature>
<feature type="region of interest" description="Disordered" evidence="8">
    <location>
        <begin position="186"/>
        <end position="256"/>
    </location>
</feature>
<dbReference type="InterPro" id="IPR046341">
    <property type="entry name" value="SET_dom_sf"/>
</dbReference>
<feature type="region of interest" description="Disordered" evidence="8">
    <location>
        <begin position="1"/>
        <end position="174"/>
    </location>
</feature>
<feature type="compositionally biased region" description="Basic and acidic residues" evidence="8">
    <location>
        <begin position="416"/>
        <end position="426"/>
    </location>
</feature>
<evidence type="ECO:0000256" key="4">
    <source>
        <dbReference type="ARBA" id="ARBA00022603"/>
    </source>
</evidence>
<feature type="compositionally biased region" description="Low complexity" evidence="8">
    <location>
        <begin position="949"/>
        <end position="987"/>
    </location>
</feature>
<keyword evidence="3" id="KW-0158">Chromosome</keyword>
<feature type="compositionally biased region" description="Low complexity" evidence="8">
    <location>
        <begin position="394"/>
        <end position="404"/>
    </location>
</feature>
<dbReference type="Proteomes" id="UP001586593">
    <property type="component" value="Unassembled WGS sequence"/>
</dbReference>
<feature type="region of interest" description="Disordered" evidence="8">
    <location>
        <begin position="834"/>
        <end position="892"/>
    </location>
</feature>
<protein>
    <recommendedName>
        <fullName evidence="14">Histone-lysine N-methyltransferase ASH1L</fullName>
    </recommendedName>
</protein>
<keyword evidence="7" id="KW-0539">Nucleus</keyword>
<proteinExistence type="predicted"/>
<dbReference type="InterPro" id="IPR003616">
    <property type="entry name" value="Post-SET_dom"/>
</dbReference>
<dbReference type="PANTHER" id="PTHR22884">
    <property type="entry name" value="SET DOMAIN PROTEINS"/>
    <property type="match status" value="1"/>
</dbReference>
<evidence type="ECO:0000259" key="10">
    <source>
        <dbReference type="PROSITE" id="PS50868"/>
    </source>
</evidence>
<dbReference type="Pfam" id="PF17907">
    <property type="entry name" value="AWS"/>
    <property type="match status" value="1"/>
</dbReference>
<feature type="compositionally biased region" description="Basic and acidic residues" evidence="8">
    <location>
        <begin position="109"/>
        <end position="119"/>
    </location>
</feature>
<dbReference type="PROSITE" id="PS50280">
    <property type="entry name" value="SET"/>
    <property type="match status" value="1"/>
</dbReference>
<gene>
    <name evidence="12" type="ORF">VTK73DRAFT_1193</name>
</gene>
<evidence type="ECO:0000259" key="11">
    <source>
        <dbReference type="PROSITE" id="PS51215"/>
    </source>
</evidence>
<feature type="compositionally biased region" description="Basic residues" evidence="8">
    <location>
        <begin position="1039"/>
        <end position="1048"/>
    </location>
</feature>
<dbReference type="SUPFAM" id="SSF82199">
    <property type="entry name" value="SET domain"/>
    <property type="match status" value="1"/>
</dbReference>
<evidence type="ECO:0000313" key="12">
    <source>
        <dbReference type="EMBL" id="KAL1873056.1"/>
    </source>
</evidence>
<feature type="compositionally biased region" description="Basic and acidic residues" evidence="8">
    <location>
        <begin position="748"/>
        <end position="759"/>
    </location>
</feature>
<feature type="compositionally biased region" description="Basic and acidic residues" evidence="8">
    <location>
        <begin position="230"/>
        <end position="239"/>
    </location>
</feature>
<feature type="region of interest" description="Disordered" evidence="8">
    <location>
        <begin position="912"/>
        <end position="1101"/>
    </location>
</feature>
<feature type="region of interest" description="Disordered" evidence="8">
    <location>
        <begin position="747"/>
        <end position="815"/>
    </location>
</feature>
<accession>A0ABR3XBD9</accession>
<reference evidence="12 13" key="1">
    <citation type="journal article" date="2024" name="Commun. Biol.">
        <title>Comparative genomic analysis of thermophilic fungi reveals convergent evolutionary adaptations and gene losses.</title>
        <authorList>
            <person name="Steindorff A.S."/>
            <person name="Aguilar-Pontes M.V."/>
            <person name="Robinson A.J."/>
            <person name="Andreopoulos B."/>
            <person name="LaButti K."/>
            <person name="Kuo A."/>
            <person name="Mondo S."/>
            <person name="Riley R."/>
            <person name="Otillar R."/>
            <person name="Haridas S."/>
            <person name="Lipzen A."/>
            <person name="Grimwood J."/>
            <person name="Schmutz J."/>
            <person name="Clum A."/>
            <person name="Reid I.D."/>
            <person name="Moisan M.C."/>
            <person name="Butler G."/>
            <person name="Nguyen T.T.M."/>
            <person name="Dewar K."/>
            <person name="Conant G."/>
            <person name="Drula E."/>
            <person name="Henrissat B."/>
            <person name="Hansel C."/>
            <person name="Singer S."/>
            <person name="Hutchinson M.I."/>
            <person name="de Vries R.P."/>
            <person name="Natvig D.O."/>
            <person name="Powell A.J."/>
            <person name="Tsang A."/>
            <person name="Grigoriev I.V."/>
        </authorList>
    </citation>
    <scope>NUCLEOTIDE SEQUENCE [LARGE SCALE GENOMIC DNA]</scope>
    <source>
        <strain evidence="12 13">ATCC 24622</strain>
    </source>
</reference>
<dbReference type="InterPro" id="IPR050777">
    <property type="entry name" value="SET2_Histone-Lys_MeTrsfase"/>
</dbReference>
<keyword evidence="13" id="KW-1185">Reference proteome</keyword>
<sequence length="1101" mass="119051">MAELVALSSESSFSAPPTEASSNVASLSSTPPTSASPDNISLSSDRDTPKPTAGTTTPPRAVSQFLLHHSEQVLERRDTQAQGHAFHTPLVQCTPQLEQPTLEPQHNGQQHEHQEREAQFDLQPDSIRNHDASLPETRATPPQDTTQSQPRDLNSSPATNVQTPKNGEQGSDGVCQQTPIAQAIVVAASDPSPSQEPPTRSSSRRTRVNTPVYNLSKLSGTDVHGKRRAKGDAVREKRQSTAPQAAKAKHGLGSPATADQLVRDGIDALDIDWSLPSTPRSQQRTSARKTKTSPRKQNSPPRRATRRSGLPVESLTAKVSALGKRSRKTFEKGVSHLTRELKRLQDTDEFAHIDKRPVIHTVWSNGKFVDPRELEEEKKRKKREGELGDKQARSAASGSGPSPAKKARRDSAAGSELREKTAEKPAGDAPAGPVARKPRMKIWLEKGLYAGQEPPANVSKGLTAQEKKLFSQLPEFASGYHFKNKSLPLPMFNGLRLLIHGRDFKLPFDICNPLPPGQPKPAAYRTMTRNRFVGDAGAYWKKTPHFKDFQSKCVCTPEDGCGEQCQNRIMLYECDETNCNVGKAYCANRAFQNLQERTKQGGRFRVGVEVFKTADRGYGVRSNRCFEPNQIIMEYTGEIITEEECERRMNEVYRDNECYYLMSFDQNMIIDATTGSIARFVNHSCSPNCRMIKWIVSGQPRMALFAGDRPIMTGEELTYDYNFDPFSAKNVQKCLCGSDNCRGVLGPKHREAKQPKQDKPSASASKAHGTSKTGKRKLKDIQGDPRTDSEGRGSAKRPKLKALSTAAGGTAKRSLSVSSAMLGKAARGAATAIKRSVSSMSVGAKSALSSRGRKSAHASSSPVSSSIAVGSGRKPGRPRAGGQTPGVKTQGIIRTTKAAIAVAARSPGALTIFAAPGRKSSTGGGLKAGDGNKRQTPTVQRRKKTPHKASQTTSARKSAARRSLASPASAVRPKKATTTISARSAPSAPSPSTPSRSLLSPSASSSLTSSRKRIPSRKLLESVAAFQELSAASPSAKRSATKPRKSPKKPISMSSSLKKKPARSPAARSPRTPKPRKALDLSRSAKIRLVESAEEGQGESV</sequence>
<feature type="compositionally biased region" description="Low complexity" evidence="8">
    <location>
        <begin position="857"/>
        <end position="872"/>
    </location>
</feature>
<dbReference type="Pfam" id="PF00856">
    <property type="entry name" value="SET"/>
    <property type="match status" value="1"/>
</dbReference>
<evidence type="ECO:0000256" key="2">
    <source>
        <dbReference type="ARBA" id="ARBA00004286"/>
    </source>
</evidence>
<dbReference type="Gene3D" id="2.170.270.10">
    <property type="entry name" value="SET domain"/>
    <property type="match status" value="1"/>
</dbReference>
<dbReference type="InterPro" id="IPR001214">
    <property type="entry name" value="SET_dom"/>
</dbReference>
<feature type="compositionally biased region" description="Polar residues" evidence="8">
    <location>
        <begin position="140"/>
        <end position="174"/>
    </location>
</feature>
<feature type="domain" description="Post-SET" evidence="10">
    <location>
        <begin position="730"/>
        <end position="746"/>
    </location>
</feature>
<feature type="compositionally biased region" description="Low complexity" evidence="8">
    <location>
        <begin position="50"/>
        <end position="59"/>
    </location>
</feature>
<evidence type="ECO:0000259" key="9">
    <source>
        <dbReference type="PROSITE" id="PS50280"/>
    </source>
</evidence>
<feature type="compositionally biased region" description="Polar residues" evidence="8">
    <location>
        <begin position="8"/>
        <end position="24"/>
    </location>
</feature>
<dbReference type="PROSITE" id="PS51215">
    <property type="entry name" value="AWS"/>
    <property type="match status" value="1"/>
</dbReference>
<keyword evidence="6" id="KW-0949">S-adenosyl-L-methionine</keyword>
<keyword evidence="5" id="KW-0808">Transferase</keyword>
<comment type="caution">
    <text evidence="12">The sequence shown here is derived from an EMBL/GenBank/DDBJ whole genome shotgun (WGS) entry which is preliminary data.</text>
</comment>
<evidence type="ECO:0000313" key="13">
    <source>
        <dbReference type="Proteomes" id="UP001586593"/>
    </source>
</evidence>
<evidence type="ECO:0000256" key="5">
    <source>
        <dbReference type="ARBA" id="ARBA00022679"/>
    </source>
</evidence>
<dbReference type="SMART" id="SM00508">
    <property type="entry name" value="PostSET"/>
    <property type="match status" value="1"/>
</dbReference>
<feature type="compositionally biased region" description="Acidic residues" evidence="8">
    <location>
        <begin position="1092"/>
        <end position="1101"/>
    </location>
</feature>
<keyword evidence="4" id="KW-0489">Methyltransferase</keyword>
<feature type="compositionally biased region" description="Low complexity" evidence="8">
    <location>
        <begin position="993"/>
        <end position="1009"/>
    </location>
</feature>
<dbReference type="PROSITE" id="PS50868">
    <property type="entry name" value="POST_SET"/>
    <property type="match status" value="1"/>
</dbReference>
<feature type="compositionally biased region" description="Polar residues" evidence="8">
    <location>
        <begin position="275"/>
        <end position="285"/>
    </location>
</feature>